<accession>A0A1M7SMM2</accession>
<evidence type="ECO:0000313" key="1">
    <source>
        <dbReference type="EMBL" id="SHN59681.1"/>
    </source>
</evidence>
<proteinExistence type="predicted"/>
<name>A0A1M7SMM2_9FIRM</name>
<protein>
    <recommendedName>
        <fullName evidence="3">Phage protein</fullName>
    </recommendedName>
</protein>
<dbReference type="RefSeq" id="WP_072703775.1">
    <property type="nucleotide sequence ID" value="NZ_FRDH01000008.1"/>
</dbReference>
<reference evidence="1 2" key="1">
    <citation type="submission" date="2016-12" db="EMBL/GenBank/DDBJ databases">
        <authorList>
            <person name="Song W.-J."/>
            <person name="Kurnit D.M."/>
        </authorList>
    </citation>
    <scope>NUCLEOTIDE SEQUENCE [LARGE SCALE GENOMIC DNA]</scope>
    <source>
        <strain evidence="1 2">DSM 14810</strain>
    </source>
</reference>
<dbReference type="Proteomes" id="UP000184097">
    <property type="component" value="Unassembled WGS sequence"/>
</dbReference>
<sequence length="113" mass="12978">MEIKGIPIILNEQVATGTDSYNREITEEMPVTIENVVVGQPTSDDILNEYNLSGKTISYVLAIPKDDNHNWENTTVEFYGRKWRTVGLPQEYMGDFMGKDFPWNKKVKVTAYE</sequence>
<evidence type="ECO:0000313" key="2">
    <source>
        <dbReference type="Proteomes" id="UP000184097"/>
    </source>
</evidence>
<organism evidence="1 2">
    <name type="scientific">Butyrivibrio hungatei DSM 14810</name>
    <dbReference type="NCBI Taxonomy" id="1121132"/>
    <lineage>
        <taxon>Bacteria</taxon>
        <taxon>Bacillati</taxon>
        <taxon>Bacillota</taxon>
        <taxon>Clostridia</taxon>
        <taxon>Lachnospirales</taxon>
        <taxon>Lachnospiraceae</taxon>
        <taxon>Butyrivibrio</taxon>
    </lineage>
</organism>
<dbReference type="AlphaFoldDB" id="A0A1M7SMM2"/>
<gene>
    <name evidence="1" type="ORF">SAMN02745247_02089</name>
</gene>
<dbReference type="EMBL" id="FRDH01000008">
    <property type="protein sequence ID" value="SHN59681.1"/>
    <property type="molecule type" value="Genomic_DNA"/>
</dbReference>
<evidence type="ECO:0008006" key="3">
    <source>
        <dbReference type="Google" id="ProtNLM"/>
    </source>
</evidence>